<dbReference type="InterPro" id="IPR003370">
    <property type="entry name" value="Chromate_transpt"/>
</dbReference>
<dbReference type="RefSeq" id="WP_058294576.1">
    <property type="nucleotide sequence ID" value="NZ_LN890328.1"/>
</dbReference>
<evidence type="ECO:0000256" key="2">
    <source>
        <dbReference type="ARBA" id="ARBA00005262"/>
    </source>
</evidence>
<dbReference type="OrthoDB" id="9788907at2"/>
<feature type="transmembrane region" description="Helical" evidence="7">
    <location>
        <begin position="7"/>
        <end position="26"/>
    </location>
</feature>
<keyword evidence="3" id="KW-1003">Cell membrane</keyword>
<dbReference type="AlphaFoldDB" id="A0A2A7MFT1"/>
<evidence type="ECO:0000313" key="9">
    <source>
        <dbReference type="Proteomes" id="UP000220840"/>
    </source>
</evidence>
<gene>
    <name evidence="8" type="ORF">CQ394_01390</name>
</gene>
<keyword evidence="6 7" id="KW-0472">Membrane</keyword>
<dbReference type="GO" id="GO:0015109">
    <property type="term" value="F:chromate transmembrane transporter activity"/>
    <property type="evidence" value="ECO:0007669"/>
    <property type="project" value="InterPro"/>
</dbReference>
<feature type="transmembrane region" description="Helical" evidence="7">
    <location>
        <begin position="138"/>
        <end position="171"/>
    </location>
</feature>
<evidence type="ECO:0000256" key="5">
    <source>
        <dbReference type="ARBA" id="ARBA00022989"/>
    </source>
</evidence>
<keyword evidence="9" id="KW-1185">Reference proteome</keyword>
<name>A0A2A7MFT1_9CLOT</name>
<dbReference type="Pfam" id="PF02417">
    <property type="entry name" value="Chromate_transp"/>
    <property type="match status" value="1"/>
</dbReference>
<evidence type="ECO:0000313" key="8">
    <source>
        <dbReference type="EMBL" id="PEG30407.1"/>
    </source>
</evidence>
<dbReference type="EMBL" id="PDCJ01000001">
    <property type="protein sequence ID" value="PEG30407.1"/>
    <property type="molecule type" value="Genomic_DNA"/>
</dbReference>
<evidence type="ECO:0000256" key="6">
    <source>
        <dbReference type="ARBA" id="ARBA00023136"/>
    </source>
</evidence>
<feature type="transmembrane region" description="Helical" evidence="7">
    <location>
        <begin position="74"/>
        <end position="99"/>
    </location>
</feature>
<evidence type="ECO:0000256" key="4">
    <source>
        <dbReference type="ARBA" id="ARBA00022692"/>
    </source>
</evidence>
<comment type="similarity">
    <text evidence="2">Belongs to the chromate ion transporter (CHR) (TC 2.A.51) family.</text>
</comment>
<sequence>MKELFDLFFTFCRIGGLTFGGGYAMLPMIQKEIVENKRWATEDEVVDYYAVGQCTPGVIAVNTATFIGYKTKGVIGALFATFGVVFPSLVIIMIIAAFLKNFAEFAVVKHAFGGIRIAVVALIISSIIKLWKSSVKNSIGIFIAIAAFILGAVFGLSPIYIVIGAGIIGFLTKNIGGNKA</sequence>
<protein>
    <submittedName>
        <fullName evidence="8">Chromate transporter</fullName>
    </submittedName>
</protein>
<dbReference type="InterPro" id="IPR052518">
    <property type="entry name" value="CHR_Transporter"/>
</dbReference>
<comment type="subcellular location">
    <subcellularLocation>
        <location evidence="1">Cell membrane</location>
        <topology evidence="1">Multi-pass membrane protein</topology>
    </subcellularLocation>
</comment>
<organism evidence="8 9">
    <name type="scientific">Clostridium neonatale</name>
    <dbReference type="NCBI Taxonomy" id="137838"/>
    <lineage>
        <taxon>Bacteria</taxon>
        <taxon>Bacillati</taxon>
        <taxon>Bacillota</taxon>
        <taxon>Clostridia</taxon>
        <taxon>Eubacteriales</taxon>
        <taxon>Clostridiaceae</taxon>
        <taxon>Clostridium</taxon>
    </lineage>
</organism>
<dbReference type="GO" id="GO:0005886">
    <property type="term" value="C:plasma membrane"/>
    <property type="evidence" value="ECO:0007669"/>
    <property type="project" value="UniProtKB-SubCell"/>
</dbReference>
<comment type="caution">
    <text evidence="8">The sequence shown here is derived from an EMBL/GenBank/DDBJ whole genome shotgun (WGS) entry which is preliminary data.</text>
</comment>
<dbReference type="STRING" id="137838.GCA_001458595_01719"/>
<reference evidence="8 9" key="1">
    <citation type="submission" date="2017-10" db="EMBL/GenBank/DDBJ databases">
        <title>Effective Description of Clostridium neonatale sp. nov. linked to necrotizing enterocolitis in neonates and a clarification of species assignable to the genus Clostridium (Prazmowski 1880) emend. Lawson and Rainey 2016.</title>
        <authorList>
            <person name="Bernard K."/>
            <person name="Burdz T."/>
            <person name="Wiebe D."/>
            <person name="Balcewich B."/>
            <person name="Alfa M."/>
            <person name="Bernier A.-M."/>
        </authorList>
    </citation>
    <scope>NUCLEOTIDE SEQUENCE [LARGE SCALE GENOMIC DNA]</scope>
    <source>
        <strain evidence="8 9">LCDC99A005</strain>
    </source>
</reference>
<accession>A0A2A7MFT1</accession>
<dbReference type="PANTHER" id="PTHR43663:SF1">
    <property type="entry name" value="CHROMATE TRANSPORTER"/>
    <property type="match status" value="1"/>
</dbReference>
<keyword evidence="5 7" id="KW-1133">Transmembrane helix</keyword>
<feature type="transmembrane region" description="Helical" evidence="7">
    <location>
        <begin position="46"/>
        <end position="67"/>
    </location>
</feature>
<dbReference type="Proteomes" id="UP000220840">
    <property type="component" value="Unassembled WGS sequence"/>
</dbReference>
<evidence type="ECO:0000256" key="1">
    <source>
        <dbReference type="ARBA" id="ARBA00004651"/>
    </source>
</evidence>
<evidence type="ECO:0000256" key="3">
    <source>
        <dbReference type="ARBA" id="ARBA00022475"/>
    </source>
</evidence>
<keyword evidence="4 7" id="KW-0812">Transmembrane</keyword>
<evidence type="ECO:0000256" key="7">
    <source>
        <dbReference type="SAM" id="Phobius"/>
    </source>
</evidence>
<dbReference type="PANTHER" id="PTHR43663">
    <property type="entry name" value="CHROMATE TRANSPORT PROTEIN-RELATED"/>
    <property type="match status" value="1"/>
</dbReference>
<feature type="transmembrane region" description="Helical" evidence="7">
    <location>
        <begin position="111"/>
        <end position="131"/>
    </location>
</feature>
<proteinExistence type="inferred from homology"/>